<dbReference type="RefSeq" id="XP_009515681.1">
    <property type="nucleotide sequence ID" value="XM_009517386.1"/>
</dbReference>
<evidence type="ECO:0000313" key="6">
    <source>
        <dbReference type="Proteomes" id="UP000002640"/>
    </source>
</evidence>
<dbReference type="KEGG" id="psoj:PHYSODRAFT_467730"/>
<dbReference type="InterPro" id="IPR011990">
    <property type="entry name" value="TPR-like_helical_dom_sf"/>
</dbReference>
<accession>G4YG63</accession>
<dbReference type="GeneID" id="20653595"/>
<keyword evidence="2" id="KW-0802">TPR repeat</keyword>
<dbReference type="EMBL" id="JH159151">
    <property type="protein sequence ID" value="EGZ28406.1"/>
    <property type="molecule type" value="Genomic_DNA"/>
</dbReference>
<name>G4YG63_PHYSP</name>
<dbReference type="Gene3D" id="1.25.40.10">
    <property type="entry name" value="Tetratricopeptide repeat domain"/>
    <property type="match status" value="1"/>
</dbReference>
<dbReference type="SMR" id="G4YG63"/>
<proteinExistence type="predicted"/>
<reference evidence="5 6" key="1">
    <citation type="journal article" date="2006" name="Science">
        <title>Phytophthora genome sequences uncover evolutionary origins and mechanisms of pathogenesis.</title>
        <authorList>
            <person name="Tyler B.M."/>
            <person name="Tripathy S."/>
            <person name="Zhang X."/>
            <person name="Dehal P."/>
            <person name="Jiang R.H."/>
            <person name="Aerts A."/>
            <person name="Arredondo F.D."/>
            <person name="Baxter L."/>
            <person name="Bensasson D."/>
            <person name="Beynon J.L."/>
            <person name="Chapman J."/>
            <person name="Damasceno C.M."/>
            <person name="Dorrance A.E."/>
            <person name="Dou D."/>
            <person name="Dickerman A.W."/>
            <person name="Dubchak I.L."/>
            <person name="Garbelotto M."/>
            <person name="Gijzen M."/>
            <person name="Gordon S.G."/>
            <person name="Govers F."/>
            <person name="Grunwald N.J."/>
            <person name="Huang W."/>
            <person name="Ivors K.L."/>
            <person name="Jones R.W."/>
            <person name="Kamoun S."/>
            <person name="Krampis K."/>
            <person name="Lamour K.H."/>
            <person name="Lee M.K."/>
            <person name="McDonald W.H."/>
            <person name="Medina M."/>
            <person name="Meijer H.J."/>
            <person name="Nordberg E.K."/>
            <person name="Maclean D.J."/>
            <person name="Ospina-Giraldo M.D."/>
            <person name="Morris P.F."/>
            <person name="Phuntumart V."/>
            <person name="Putnam N.H."/>
            <person name="Rash S."/>
            <person name="Rose J.K."/>
            <person name="Sakihama Y."/>
            <person name="Salamov A.A."/>
            <person name="Savidor A."/>
            <person name="Scheuring C.F."/>
            <person name="Smith B.M."/>
            <person name="Sobral B.W."/>
            <person name="Terry A."/>
            <person name="Torto-Alalibo T.A."/>
            <person name="Win J."/>
            <person name="Xu Z."/>
            <person name="Zhang H."/>
            <person name="Grigoriev I.V."/>
            <person name="Rokhsar D.S."/>
            <person name="Boore J.L."/>
        </authorList>
    </citation>
    <scope>NUCLEOTIDE SEQUENCE [LARGE SCALE GENOMIC DNA]</scope>
    <source>
        <strain evidence="5 6">P6497</strain>
    </source>
</reference>
<keyword evidence="4" id="KW-0812">Transmembrane</keyword>
<dbReference type="InterPro" id="IPR019734">
    <property type="entry name" value="TPR_rpt"/>
</dbReference>
<dbReference type="PANTHER" id="PTHR11242">
    <property type="entry name" value="ARYL HYDROCARBON RECEPTOR INTERACTING PROTEIN RELATED"/>
    <property type="match status" value="1"/>
</dbReference>
<gene>
    <name evidence="5" type="ORF">PHYSODRAFT_467730</name>
</gene>
<evidence type="ECO:0000313" key="5">
    <source>
        <dbReference type="EMBL" id="EGZ28406.1"/>
    </source>
</evidence>
<evidence type="ECO:0000256" key="3">
    <source>
        <dbReference type="SAM" id="Coils"/>
    </source>
</evidence>
<keyword evidence="3" id="KW-0175">Coiled coil</keyword>
<evidence type="ECO:0000256" key="4">
    <source>
        <dbReference type="SAM" id="Phobius"/>
    </source>
</evidence>
<evidence type="ECO:0000256" key="2">
    <source>
        <dbReference type="ARBA" id="ARBA00022803"/>
    </source>
</evidence>
<dbReference type="SMART" id="SM00028">
    <property type="entry name" value="TPR"/>
    <property type="match status" value="3"/>
</dbReference>
<feature type="coiled-coil region" evidence="3">
    <location>
        <begin position="157"/>
        <end position="219"/>
    </location>
</feature>
<dbReference type="SUPFAM" id="SSF48452">
    <property type="entry name" value="TPR-like"/>
    <property type="match status" value="1"/>
</dbReference>
<protein>
    <submittedName>
        <fullName evidence="5">Uncharacterized protein</fullName>
    </submittedName>
</protein>
<keyword evidence="1" id="KW-0677">Repeat</keyword>
<dbReference type="Proteomes" id="UP000002640">
    <property type="component" value="Unassembled WGS sequence"/>
</dbReference>
<evidence type="ECO:0000256" key="1">
    <source>
        <dbReference type="ARBA" id="ARBA00022737"/>
    </source>
</evidence>
<feature type="transmembrane region" description="Helical" evidence="4">
    <location>
        <begin position="285"/>
        <end position="304"/>
    </location>
</feature>
<keyword evidence="6" id="KW-1185">Reference proteome</keyword>
<sequence>MPEAYTVSKMLSSINKVMAPVATDVCGSVTLQRKTENGIMLNTSDKEIAYLDTKARVKHSARQVAQLDKPAKAQWVMAQREAGNDAFRRGEYQQAAEAYIQALTALDFGSTPQEKIACQQEIQIPITCNLAACMLMLGQWEKARLMCDQVVALDPNCVKALQQRAKAKAKLNKFEDARGDIFRAKQVTRGPTTLLDDSSEQLINRLDKQLEDISRFELRHKHRVQQQKLFQKKMMQEAVGKLYNDKKEVNCTSDPEGTSGALQHQQTSFIRFAEAAISCNGWNAGVAWVLAMFAMLVNAVSRFLDSTRGKLKTS</sequence>
<dbReference type="InParanoid" id="G4YG63"/>
<dbReference type="PANTHER" id="PTHR11242:SF0">
    <property type="entry name" value="TPR_REGION DOMAIN-CONTAINING PROTEIN"/>
    <property type="match status" value="1"/>
</dbReference>
<organism evidence="5 6">
    <name type="scientific">Phytophthora sojae (strain P6497)</name>
    <name type="common">Soybean stem and root rot agent</name>
    <name type="synonym">Phytophthora megasperma f. sp. glycines</name>
    <dbReference type="NCBI Taxonomy" id="1094619"/>
    <lineage>
        <taxon>Eukaryota</taxon>
        <taxon>Sar</taxon>
        <taxon>Stramenopiles</taxon>
        <taxon>Oomycota</taxon>
        <taxon>Peronosporomycetes</taxon>
        <taxon>Peronosporales</taxon>
        <taxon>Peronosporaceae</taxon>
        <taxon>Phytophthora</taxon>
    </lineage>
</organism>
<keyword evidence="4" id="KW-0472">Membrane</keyword>
<dbReference type="AlphaFoldDB" id="G4YG63"/>
<dbReference type="STRING" id="1094619.G4YG63"/>
<dbReference type="InterPro" id="IPR039663">
    <property type="entry name" value="AIP/AIPL1/TTC9"/>
</dbReference>
<dbReference type="OMA" id="ACMLKLE"/>
<keyword evidence="4" id="KW-1133">Transmembrane helix</keyword>